<dbReference type="EMBL" id="CP104003">
    <property type="protein sequence ID" value="UWM55699.1"/>
    <property type="molecule type" value="Genomic_DNA"/>
</dbReference>
<accession>A0A9E7UCE0</accession>
<sequence>MTPDARPTERRPETEMDAETEHESGRARQTAEYADLHPDVRAVMRATEALPVHDDGEVPVIELPTETGSVRASIPAHASDREAAVIAVAITAHLRDEAVAAADGPSLAGRWQLCHRAGDAVGRSLRRAPSVGDAWKVAGRVRARR</sequence>
<keyword evidence="3" id="KW-1185">Reference proteome</keyword>
<feature type="compositionally biased region" description="Basic and acidic residues" evidence="1">
    <location>
        <begin position="1"/>
        <end position="26"/>
    </location>
</feature>
<dbReference type="Proteomes" id="UP001057580">
    <property type="component" value="Chromosome"/>
</dbReference>
<protein>
    <submittedName>
        <fullName evidence="2">Uncharacterized protein</fullName>
    </submittedName>
</protein>
<reference evidence="2" key="1">
    <citation type="submission" date="2022-09" db="EMBL/GenBank/DDBJ databases">
        <title>Diverse halophilic archaea isolated from saline environments.</title>
        <authorList>
            <person name="Cui H.-L."/>
        </authorList>
    </citation>
    <scope>NUCLEOTIDE SEQUENCE</scope>
    <source>
        <strain evidence="2">ZS-35-S2</strain>
    </source>
</reference>
<dbReference type="InterPro" id="IPR058335">
    <property type="entry name" value="PccX"/>
</dbReference>
<feature type="region of interest" description="Disordered" evidence="1">
    <location>
        <begin position="1"/>
        <end position="30"/>
    </location>
</feature>
<name>A0A9E7UCE0_9EURY</name>
<dbReference type="RefSeq" id="WP_260594810.1">
    <property type="nucleotide sequence ID" value="NZ_CP104003.1"/>
</dbReference>
<proteinExistence type="predicted"/>
<evidence type="ECO:0000313" key="3">
    <source>
        <dbReference type="Proteomes" id="UP001057580"/>
    </source>
</evidence>
<dbReference type="KEGG" id="ssai:N0B31_05290"/>
<dbReference type="AlphaFoldDB" id="A0A9E7UCE0"/>
<evidence type="ECO:0000313" key="2">
    <source>
        <dbReference type="EMBL" id="UWM55699.1"/>
    </source>
</evidence>
<organism evidence="2 3">
    <name type="scientific">Salinirubellus salinus</name>
    <dbReference type="NCBI Taxonomy" id="1364945"/>
    <lineage>
        <taxon>Archaea</taxon>
        <taxon>Methanobacteriati</taxon>
        <taxon>Methanobacteriota</taxon>
        <taxon>Stenosarchaea group</taxon>
        <taxon>Halobacteria</taxon>
        <taxon>Halobacteriales</taxon>
        <taxon>Natronomonadaceae</taxon>
        <taxon>Salinirubellus</taxon>
    </lineage>
</organism>
<dbReference type="Pfam" id="PF26062">
    <property type="entry name" value="DUF8022"/>
    <property type="match status" value="1"/>
</dbReference>
<gene>
    <name evidence="2" type="ORF">N0B31_05290</name>
</gene>
<evidence type="ECO:0000256" key="1">
    <source>
        <dbReference type="SAM" id="MobiDB-lite"/>
    </source>
</evidence>
<dbReference type="GeneID" id="74941814"/>